<evidence type="ECO:0000313" key="4">
    <source>
        <dbReference type="Proteomes" id="UP000228948"/>
    </source>
</evidence>
<dbReference type="Gene3D" id="3.40.50.1820">
    <property type="entry name" value="alpha/beta hydrolase"/>
    <property type="match status" value="1"/>
</dbReference>
<dbReference type="NCBIfam" id="TIGR00976">
    <property type="entry name" value="CocE_NonD"/>
    <property type="match status" value="1"/>
</dbReference>
<feature type="domain" description="Xaa-Pro dipeptidyl-peptidase C-terminal" evidence="2">
    <location>
        <begin position="294"/>
        <end position="525"/>
    </location>
</feature>
<sequence length="669" mass="74245">MLQTENRLSAENSVEVLDPVWIQMRDGARLAARIWMPESARLSPAPVVLEYLPYRRRDGTLPRDELTHAWLARHGYVGVRVDIRGNGDSDGHMSDEYSEAELDDGVQVIEWLAAQDWCNGSVGMIGISWGGFNGLQLAQLAPPALKAAVTICFTDDRYADDIHYMGGCLLTENKGWSSQMFAYSSRPPDPEIVGEAWRDIWLDRLRNQPLHIETWLAHQRRDAYWKRASVCEDYGAVKAAILAVGGWADAYSNAVPRTIAGLSSPVAGLNGPWAHKYPNVAWPEPSIGFLAEVKAWFDHWLKGEGEAPDMSYRMYVIESESPARRMLARKGRWISEPSWPSPRIGREALHLSESGLGAEPGKAPLVVSNPQTVGLAGQRFCPGMRSLDELADDQRADDALCLTLDTAPLEAGKDIVGAARLRLRLTPDQSSGFVVARLCDLRPDGSVAFITMGVLNLTHQDGHETVSPMTPGTPMNVEFAFNDIAYHLPAGHCLRLSLSTAYWPMLWPSAAPLSLQLDPAGCALDLPIRPEIAEDAPVFTPPEQTREGASTLLRPEGFTRHEERLHDGTQRLTLTTDGGLTRHDSTGLESGKVITETWDIRADDPLSARHETHWSYTIGRGAWQTRTETRTEMTCDATRFHIVAQLRAYEGEDCLIQRDWEFSVPRDGV</sequence>
<dbReference type="Gene3D" id="1.10.3020.10">
    <property type="entry name" value="alpha-amino acid ester hydrolase ( Helical cap domain)"/>
    <property type="match status" value="1"/>
</dbReference>
<evidence type="ECO:0000256" key="1">
    <source>
        <dbReference type="ARBA" id="ARBA00022801"/>
    </source>
</evidence>
<dbReference type="InterPro" id="IPR013736">
    <property type="entry name" value="Xaa-Pro_dipept_C"/>
</dbReference>
<evidence type="ECO:0000259" key="2">
    <source>
        <dbReference type="SMART" id="SM00939"/>
    </source>
</evidence>
<dbReference type="Gene3D" id="2.60.120.260">
    <property type="entry name" value="Galactose-binding domain-like"/>
    <property type="match status" value="1"/>
</dbReference>
<evidence type="ECO:0000313" key="3">
    <source>
        <dbReference type="EMBL" id="ATX65351.1"/>
    </source>
</evidence>
<dbReference type="GO" id="GO:0008239">
    <property type="term" value="F:dipeptidyl-peptidase activity"/>
    <property type="evidence" value="ECO:0007669"/>
    <property type="project" value="InterPro"/>
</dbReference>
<keyword evidence="4" id="KW-1185">Reference proteome</keyword>
<gene>
    <name evidence="3" type="ORF">BG454_05540</name>
</gene>
<dbReference type="SUPFAM" id="SSF53474">
    <property type="entry name" value="alpha/beta-Hydrolases"/>
    <property type="match status" value="1"/>
</dbReference>
<dbReference type="InterPro" id="IPR029058">
    <property type="entry name" value="AB_hydrolase_fold"/>
</dbReference>
<keyword evidence="1" id="KW-0378">Hydrolase</keyword>
<protein>
    <submittedName>
        <fullName evidence="3">Peptidase S15</fullName>
    </submittedName>
</protein>
<proteinExistence type="predicted"/>
<reference evidence="3 4" key="1">
    <citation type="submission" date="2017-11" db="EMBL/GenBank/DDBJ databases">
        <title>Revised Sequence and Annotation of the Rhodobaca barguzinensis strain alga05 Genome.</title>
        <authorList>
            <person name="Kopejtka K."/>
            <person name="Tomasch J.M."/>
            <person name="Bunk B."/>
            <person name="Koblizek M."/>
        </authorList>
    </citation>
    <scope>NUCLEOTIDE SEQUENCE [LARGE SCALE GENOMIC DNA]</scope>
    <source>
        <strain evidence="4">alga05</strain>
    </source>
</reference>
<dbReference type="EMBL" id="CP024899">
    <property type="protein sequence ID" value="ATX65351.1"/>
    <property type="molecule type" value="Genomic_DNA"/>
</dbReference>
<accession>A0A2K8K7B8</accession>
<name>A0A2K8K7B8_9RHOB</name>
<dbReference type="OrthoDB" id="9806163at2"/>
<dbReference type="InterPro" id="IPR050585">
    <property type="entry name" value="Xaa-Pro_dipeptidyl-ppase/CocE"/>
</dbReference>
<dbReference type="Pfam" id="PF02129">
    <property type="entry name" value="Peptidase_S15"/>
    <property type="match status" value="1"/>
</dbReference>
<dbReference type="InterPro" id="IPR000383">
    <property type="entry name" value="Xaa-Pro-like_dom"/>
</dbReference>
<organism evidence="3 4">
    <name type="scientific">Roseinatronobacter bogoriensis subsp. barguzinensis</name>
    <dbReference type="NCBI Taxonomy" id="441209"/>
    <lineage>
        <taxon>Bacteria</taxon>
        <taxon>Pseudomonadati</taxon>
        <taxon>Pseudomonadota</taxon>
        <taxon>Alphaproteobacteria</taxon>
        <taxon>Rhodobacterales</taxon>
        <taxon>Paracoccaceae</taxon>
        <taxon>Roseinatronobacter</taxon>
    </lineage>
</organism>
<dbReference type="Pfam" id="PF08530">
    <property type="entry name" value="PepX_C"/>
    <property type="match status" value="1"/>
</dbReference>
<dbReference type="SMART" id="SM00939">
    <property type="entry name" value="PepX_C"/>
    <property type="match status" value="1"/>
</dbReference>
<dbReference type="InterPro" id="IPR005674">
    <property type="entry name" value="CocE/Ser_esterase"/>
</dbReference>
<dbReference type="Proteomes" id="UP000228948">
    <property type="component" value="Chromosome"/>
</dbReference>
<dbReference type="SUPFAM" id="SSF49785">
    <property type="entry name" value="Galactose-binding domain-like"/>
    <property type="match status" value="1"/>
</dbReference>
<dbReference type="PANTHER" id="PTHR43056">
    <property type="entry name" value="PEPTIDASE S9 PROLYL OLIGOPEPTIDASE"/>
    <property type="match status" value="1"/>
</dbReference>
<dbReference type="InterPro" id="IPR008979">
    <property type="entry name" value="Galactose-bd-like_sf"/>
</dbReference>
<dbReference type="STRING" id="441209.GCA_001870665_00023"/>
<dbReference type="KEGG" id="rbg:BG454_05540"/>
<dbReference type="RefSeq" id="WP_071478929.1">
    <property type="nucleotide sequence ID" value="NZ_CP024899.1"/>
</dbReference>
<dbReference type="PANTHER" id="PTHR43056:SF10">
    <property type="entry name" value="COCE_NOND FAMILY, PUTATIVE (AFU_ORTHOLOGUE AFUA_7G00600)-RELATED"/>
    <property type="match status" value="1"/>
</dbReference>
<dbReference type="AlphaFoldDB" id="A0A2K8K7B8"/>